<keyword evidence="3" id="KW-0472">Membrane</keyword>
<feature type="compositionally biased region" description="Polar residues" evidence="5">
    <location>
        <begin position="692"/>
        <end position="725"/>
    </location>
</feature>
<feature type="compositionally biased region" description="Low complexity" evidence="5">
    <location>
        <begin position="321"/>
        <end position="332"/>
    </location>
</feature>
<comment type="subcellular location">
    <subcellularLocation>
        <location evidence="1">Mitochondrion outer membrane</location>
        <topology evidence="1">Single-pass membrane protein</topology>
    </subcellularLocation>
</comment>
<keyword evidence="3" id="KW-0496">Mitochondrion</keyword>
<dbReference type="SMART" id="SM00382">
    <property type="entry name" value="AAA"/>
    <property type="match status" value="1"/>
</dbReference>
<feature type="compositionally biased region" description="Polar residues" evidence="5">
    <location>
        <begin position="1"/>
        <end position="14"/>
    </location>
</feature>
<dbReference type="InterPro" id="IPR051701">
    <property type="entry name" value="Mito_OM_Translocase_MSP1"/>
</dbReference>
<feature type="compositionally biased region" description="Polar residues" evidence="5">
    <location>
        <begin position="185"/>
        <end position="194"/>
    </location>
</feature>
<dbReference type="GO" id="GO:0005741">
    <property type="term" value="C:mitochondrial outer membrane"/>
    <property type="evidence" value="ECO:0007669"/>
    <property type="project" value="UniProtKB-SubCell"/>
</dbReference>
<sequence>MASEVSSCTLTNGDLTPEPSSPESPRPANSFVATPSTTIKKLWFDPAVMERSLAAQPRNQATSQEQATALAQNQANLISLLCLIAGSVLASSTNQDATTNDGPLRLESTPKNAAVPDPPVLVPEDDGRPSEVFRAPTAGTSKASDDEAIAKPDPKNAEASIEGPSPQTQCDCCAKKEKADEQAASVKSSATSIQIAPAADQTPESQTPGPQEASAKEAAVAVAEEVAKESPKASEGDGTLSGGGQTKPVDQSKPAAQIPTEGVGITNEILEEDPSKTGETASDGTSKTSEQDQSSDKPTAAGTAEQPAVVKESTETSEDVTPTTAEATTTETPKAEEATKTEPATTEEAKPTEPVADLKLPEWFLGNNVVFYEDLIKQPSSLELVGIKPPTKDDTKVKQTIANNASSDGDQKTISTSNDAASDQATAVEPPKNSKGIQPQENTCTCAHKTGEGEAEASQVPTSEAKPDHSPSQPAKPTFQLHRELYEEALDLITTPLQPLTIKEKADGTKVVPPRDWVTTSTFLFQSPKDGSLGFLDEVMHQLGRDTKADMITIDLEDLEDLCHHFWKDSDEVRNVSPMELTSITRLVGAFFGYSTPEEKSKKGVTCILNAAEAKRESMSKSGGSNGNASTANSTPAKTPEASSVANGVKQPLEANAVAVEILQKGVKDAFDSATLILQAAIAEAFARASTPDATSNNNKAQTQNSEAKSPNGQVQTENGANSSEPAKDAKSSTKHRPLIIVFRGVDCLGKMTPLQRLANGINDARRDEGRPIILIGTAVSNSTADNKPTDGISKVWDGLEIYESCIVNLAPRNTRRAAEALKQNSARAKPKNKWRVLRRSVRVTLDHHPSVSTAALYPSGPPSGEQVVNEVEDEERRQMLANWDDKLSERVVRQVSARAVKTGAVAPSDIFDVMQRVMRNKAIFDKMNDADDDEYVNEEGDSEECAVQVGGPTKKSKVKPLLESITASCSDAEKEYFECVVDTDAVSSDAQDIHMDQSLIDSLKQLLDLRQTKPYGILAKEAVNGAILYGPPGTGKTHLARVVAASAGTNLIVATPADIQNMWVGETEKRIKALFSLGVKLAPCVIFLDEGDSVFGKRSGLDHDWQRKAMSQFLMEMDGLVSRKKAPFLMVATNRPGDIDDAVCRRLPHSLHIGMPTAAGRRAILDIYLKDEKLDAALDLEEVASDRMTKGFSGSDIRTLCVQAAMVAHKELMAERRKKDGEGEEDAAGGSQKRVITLEHFKKALERTRPSVTRESLMEIERFTGQNEQGDHQAIFYHFQVGGIFIRGYKRDKTSSFGIPPGTLEMSINITASGSEVQWLNDIGLFGKALVQARLTNMFAVFMF</sequence>
<reference evidence="7" key="1">
    <citation type="journal article" date="2012" name="PLoS Genet.">
        <title>Comparative analysis of the genomes of two field isolates of the rice blast fungus Magnaporthe oryzae.</title>
        <authorList>
            <person name="Xue M."/>
            <person name="Yang J."/>
            <person name="Li Z."/>
            <person name="Hu S."/>
            <person name="Yao N."/>
            <person name="Dean R.A."/>
            <person name="Zhao W."/>
            <person name="Shen M."/>
            <person name="Zhang H."/>
            <person name="Li C."/>
            <person name="Liu L."/>
            <person name="Cao L."/>
            <person name="Xu X."/>
            <person name="Xing Y."/>
            <person name="Hsiang T."/>
            <person name="Zhang Z."/>
            <person name="Xu J.R."/>
            <person name="Peng Y.L."/>
        </authorList>
    </citation>
    <scope>NUCLEOTIDE SEQUENCE</scope>
    <source>
        <strain evidence="7">Y34</strain>
    </source>
</reference>
<dbReference type="Pfam" id="PF00004">
    <property type="entry name" value="AAA"/>
    <property type="match status" value="1"/>
</dbReference>
<evidence type="ECO:0000313" key="7">
    <source>
        <dbReference type="EMBL" id="ELQ33409.1"/>
    </source>
</evidence>
<protein>
    <submittedName>
        <fullName evidence="7">ATPase family AAA domain-containing protein 1</fullName>
    </submittedName>
</protein>
<feature type="compositionally biased region" description="Basic and acidic residues" evidence="5">
    <location>
        <begin position="225"/>
        <end position="235"/>
    </location>
</feature>
<evidence type="ECO:0000256" key="3">
    <source>
        <dbReference type="ARBA" id="ARBA00022787"/>
    </source>
</evidence>
<keyword evidence="2" id="KW-0547">Nucleotide-binding</keyword>
<dbReference type="Gene3D" id="3.40.50.300">
    <property type="entry name" value="P-loop containing nucleotide triphosphate hydrolases"/>
    <property type="match status" value="1"/>
</dbReference>
<dbReference type="InterPro" id="IPR027417">
    <property type="entry name" value="P-loop_NTPase"/>
</dbReference>
<dbReference type="PANTHER" id="PTHR45644">
    <property type="entry name" value="AAA ATPASE, PUTATIVE (AFU_ORTHOLOGUE AFUA_2G12920)-RELATED-RELATED"/>
    <property type="match status" value="1"/>
</dbReference>
<gene>
    <name evidence="7" type="ORF">OOU_Y34scaffold00946g3</name>
</gene>
<feature type="compositionally biased region" description="Low complexity" evidence="5">
    <location>
        <begin position="212"/>
        <end position="224"/>
    </location>
</feature>
<feature type="compositionally biased region" description="Polar residues" evidence="5">
    <location>
        <begin position="398"/>
        <end position="425"/>
    </location>
</feature>
<name>A0AA97PG66_PYRO3</name>
<dbReference type="Gene3D" id="1.10.8.60">
    <property type="match status" value="1"/>
</dbReference>
<dbReference type="SUPFAM" id="SSF52540">
    <property type="entry name" value="P-loop containing nucleoside triphosphate hydrolases"/>
    <property type="match status" value="1"/>
</dbReference>
<dbReference type="EMBL" id="JH793560">
    <property type="protein sequence ID" value="ELQ33409.1"/>
    <property type="molecule type" value="Genomic_DNA"/>
</dbReference>
<accession>A0AA97PG66</accession>
<feature type="compositionally biased region" description="Polar residues" evidence="5">
    <location>
        <begin position="277"/>
        <end position="292"/>
    </location>
</feature>
<organism evidence="7">
    <name type="scientific">Pyricularia oryzae (strain Y34)</name>
    <name type="common">Rice blast fungus</name>
    <name type="synonym">Magnaporthe oryzae</name>
    <dbReference type="NCBI Taxonomy" id="1143189"/>
    <lineage>
        <taxon>Eukaryota</taxon>
        <taxon>Fungi</taxon>
        <taxon>Dikarya</taxon>
        <taxon>Ascomycota</taxon>
        <taxon>Pezizomycotina</taxon>
        <taxon>Sordariomycetes</taxon>
        <taxon>Sordariomycetidae</taxon>
        <taxon>Magnaporthales</taxon>
        <taxon>Pyriculariaceae</taxon>
        <taxon>Pyricularia</taxon>
    </lineage>
</organism>
<evidence type="ECO:0000259" key="6">
    <source>
        <dbReference type="SMART" id="SM00382"/>
    </source>
</evidence>
<keyword evidence="4" id="KW-0067">ATP-binding</keyword>
<dbReference type="InterPro" id="IPR015415">
    <property type="entry name" value="Spast_Vps4_C"/>
</dbReference>
<feature type="region of interest" description="Disordered" evidence="5">
    <location>
        <begin position="380"/>
        <end position="476"/>
    </location>
</feature>
<evidence type="ECO:0000256" key="1">
    <source>
        <dbReference type="ARBA" id="ARBA00004572"/>
    </source>
</evidence>
<dbReference type="InterPro" id="IPR003593">
    <property type="entry name" value="AAA+_ATPase"/>
</dbReference>
<dbReference type="GO" id="GO:0016887">
    <property type="term" value="F:ATP hydrolysis activity"/>
    <property type="evidence" value="ECO:0007669"/>
    <property type="project" value="InterPro"/>
</dbReference>
<dbReference type="InterPro" id="IPR041569">
    <property type="entry name" value="AAA_lid_3"/>
</dbReference>
<feature type="region of interest" description="Disordered" evidence="5">
    <location>
        <begin position="1"/>
        <end position="33"/>
    </location>
</feature>
<feature type="compositionally biased region" description="Polar residues" evidence="5">
    <location>
        <begin position="620"/>
        <end position="646"/>
    </location>
</feature>
<dbReference type="GO" id="GO:0005524">
    <property type="term" value="F:ATP binding"/>
    <property type="evidence" value="ECO:0007669"/>
    <property type="project" value="UniProtKB-KW"/>
</dbReference>
<evidence type="ECO:0000256" key="4">
    <source>
        <dbReference type="ARBA" id="ARBA00022840"/>
    </source>
</evidence>
<feature type="compositionally biased region" description="Basic and acidic residues" evidence="5">
    <location>
        <begin position="143"/>
        <end position="156"/>
    </location>
</feature>
<feature type="region of interest" description="Disordered" evidence="5">
    <location>
        <begin position="93"/>
        <end position="359"/>
    </location>
</feature>
<evidence type="ECO:0000256" key="5">
    <source>
        <dbReference type="SAM" id="MobiDB-lite"/>
    </source>
</evidence>
<keyword evidence="3" id="KW-1000">Mitochondrion outer membrane</keyword>
<feature type="region of interest" description="Disordered" evidence="5">
    <location>
        <begin position="616"/>
        <end position="646"/>
    </location>
</feature>
<dbReference type="Pfam" id="PF17862">
    <property type="entry name" value="AAA_lid_3"/>
    <property type="match status" value="1"/>
</dbReference>
<evidence type="ECO:0000256" key="2">
    <source>
        <dbReference type="ARBA" id="ARBA00022741"/>
    </source>
</evidence>
<dbReference type="Pfam" id="PF09336">
    <property type="entry name" value="Vps4_C"/>
    <property type="match status" value="1"/>
</dbReference>
<proteinExistence type="predicted"/>
<dbReference type="InterPro" id="IPR003959">
    <property type="entry name" value="ATPase_AAA_core"/>
</dbReference>
<feature type="domain" description="AAA+ ATPase" evidence="6">
    <location>
        <begin position="1023"/>
        <end position="1155"/>
    </location>
</feature>
<dbReference type="PANTHER" id="PTHR45644:SF56">
    <property type="entry name" value="AAA ATPASE, PUTATIVE (AFU_ORTHOLOGUE AFUA_2G12920)-RELATED"/>
    <property type="match status" value="1"/>
</dbReference>
<dbReference type="Proteomes" id="UP000011086">
    <property type="component" value="Unassembled WGS sequence"/>
</dbReference>
<feature type="compositionally biased region" description="Polar residues" evidence="5">
    <location>
        <begin position="435"/>
        <end position="445"/>
    </location>
</feature>
<feature type="region of interest" description="Disordered" evidence="5">
    <location>
        <begin position="690"/>
        <end position="734"/>
    </location>
</feature>